<dbReference type="CDD" id="cd03230">
    <property type="entry name" value="ABC_DR_subfamily_A"/>
    <property type="match status" value="1"/>
</dbReference>
<dbReference type="AlphaFoldDB" id="Q01UI8"/>
<dbReference type="Gene3D" id="3.40.50.300">
    <property type="entry name" value="P-loop containing nucleotide triphosphate hydrolases"/>
    <property type="match status" value="1"/>
</dbReference>
<keyword evidence="2" id="KW-0547">Nucleotide-binding</keyword>
<sequence>MISCRNLTRRFGDFTAVNSLNLEVDKGKICAFLGPNGAGKSTTVKMMTGLLAPTDGDVKVCGLDAAANPLELKRRIGVLPEDLGLFDDLTVEEHLLLTGDIYGVPREETRTRTSQLLHALSLEHGRRTFAASCSHGMRKKTAFAMALLPNPEVVFMDEPFEAIDPVTAKIMRDLLQSCARHGVTVFLTSHILSMVERIADQIVMIRKGTMVWNSPVGELPQSLEDHYFDLVETPVVEELEWLGPSRS</sequence>
<dbReference type="PANTHER" id="PTHR42711:SF16">
    <property type="entry name" value="ABC TRANSPORTER ATP-BINDING PROTEIN"/>
    <property type="match status" value="1"/>
</dbReference>
<name>Q01UI8_SOLUE</name>
<dbReference type="SUPFAM" id="SSF52540">
    <property type="entry name" value="P-loop containing nucleoside triphosphate hydrolases"/>
    <property type="match status" value="1"/>
</dbReference>
<keyword evidence="1" id="KW-0813">Transport</keyword>
<evidence type="ECO:0000259" key="4">
    <source>
        <dbReference type="PROSITE" id="PS50893"/>
    </source>
</evidence>
<dbReference type="KEGG" id="sus:Acid_5735"/>
<dbReference type="EMBL" id="CP000473">
    <property type="protein sequence ID" value="ABJ86682.1"/>
    <property type="molecule type" value="Genomic_DNA"/>
</dbReference>
<organism evidence="5">
    <name type="scientific">Solibacter usitatus (strain Ellin6076)</name>
    <dbReference type="NCBI Taxonomy" id="234267"/>
    <lineage>
        <taxon>Bacteria</taxon>
        <taxon>Pseudomonadati</taxon>
        <taxon>Acidobacteriota</taxon>
        <taxon>Terriglobia</taxon>
        <taxon>Bryobacterales</taxon>
        <taxon>Solibacteraceae</taxon>
        <taxon>Candidatus Solibacter</taxon>
    </lineage>
</organism>
<evidence type="ECO:0000256" key="3">
    <source>
        <dbReference type="ARBA" id="ARBA00022840"/>
    </source>
</evidence>
<dbReference type="InterPro" id="IPR050763">
    <property type="entry name" value="ABC_transporter_ATP-binding"/>
</dbReference>
<evidence type="ECO:0000313" key="5">
    <source>
        <dbReference type="EMBL" id="ABJ86682.1"/>
    </source>
</evidence>
<dbReference type="eggNOG" id="COG1131">
    <property type="taxonomic scope" value="Bacteria"/>
</dbReference>
<dbReference type="InterPro" id="IPR003439">
    <property type="entry name" value="ABC_transporter-like_ATP-bd"/>
</dbReference>
<dbReference type="InterPro" id="IPR027417">
    <property type="entry name" value="P-loop_NTPase"/>
</dbReference>
<proteinExistence type="predicted"/>
<dbReference type="STRING" id="234267.Acid_5735"/>
<dbReference type="OrthoDB" id="9804819at2"/>
<keyword evidence="3" id="KW-0067">ATP-binding</keyword>
<gene>
    <name evidence="5" type="ordered locus">Acid_5735</name>
</gene>
<feature type="domain" description="ABC transporter" evidence="4">
    <location>
        <begin position="2"/>
        <end position="232"/>
    </location>
</feature>
<dbReference type="GO" id="GO:0005524">
    <property type="term" value="F:ATP binding"/>
    <property type="evidence" value="ECO:0007669"/>
    <property type="project" value="UniProtKB-KW"/>
</dbReference>
<evidence type="ECO:0000256" key="2">
    <source>
        <dbReference type="ARBA" id="ARBA00022741"/>
    </source>
</evidence>
<protein>
    <submittedName>
        <fullName evidence="5">ABC transporter related</fullName>
    </submittedName>
</protein>
<accession>Q01UI8</accession>
<dbReference type="HOGENOM" id="CLU_000604_1_2_0"/>
<dbReference type="PANTHER" id="PTHR42711">
    <property type="entry name" value="ABC TRANSPORTER ATP-BINDING PROTEIN"/>
    <property type="match status" value="1"/>
</dbReference>
<evidence type="ECO:0000256" key="1">
    <source>
        <dbReference type="ARBA" id="ARBA00022448"/>
    </source>
</evidence>
<reference evidence="5" key="1">
    <citation type="submission" date="2006-10" db="EMBL/GenBank/DDBJ databases">
        <title>Complete sequence of Solibacter usitatus Ellin6076.</title>
        <authorList>
            <consortium name="US DOE Joint Genome Institute"/>
            <person name="Copeland A."/>
            <person name="Lucas S."/>
            <person name="Lapidus A."/>
            <person name="Barry K."/>
            <person name="Detter J.C."/>
            <person name="Glavina del Rio T."/>
            <person name="Hammon N."/>
            <person name="Israni S."/>
            <person name="Dalin E."/>
            <person name="Tice H."/>
            <person name="Pitluck S."/>
            <person name="Thompson L.S."/>
            <person name="Brettin T."/>
            <person name="Bruce D."/>
            <person name="Han C."/>
            <person name="Tapia R."/>
            <person name="Gilna P."/>
            <person name="Schmutz J."/>
            <person name="Larimer F."/>
            <person name="Land M."/>
            <person name="Hauser L."/>
            <person name="Kyrpides N."/>
            <person name="Mikhailova N."/>
            <person name="Janssen P.H."/>
            <person name="Kuske C.R."/>
            <person name="Richardson P."/>
        </authorList>
    </citation>
    <scope>NUCLEOTIDE SEQUENCE</scope>
    <source>
        <strain evidence="5">Ellin6076</strain>
    </source>
</reference>
<dbReference type="InterPro" id="IPR003593">
    <property type="entry name" value="AAA+_ATPase"/>
</dbReference>
<dbReference type="Pfam" id="PF00005">
    <property type="entry name" value="ABC_tran"/>
    <property type="match status" value="1"/>
</dbReference>
<dbReference type="SMART" id="SM00382">
    <property type="entry name" value="AAA"/>
    <property type="match status" value="1"/>
</dbReference>
<dbReference type="GO" id="GO:0016887">
    <property type="term" value="F:ATP hydrolysis activity"/>
    <property type="evidence" value="ECO:0007669"/>
    <property type="project" value="InterPro"/>
</dbReference>
<dbReference type="InParanoid" id="Q01UI8"/>
<dbReference type="PROSITE" id="PS50893">
    <property type="entry name" value="ABC_TRANSPORTER_2"/>
    <property type="match status" value="1"/>
</dbReference>